<feature type="transmembrane region" description="Helical" evidence="2">
    <location>
        <begin position="353"/>
        <end position="373"/>
    </location>
</feature>
<feature type="transmembrane region" description="Helical" evidence="2">
    <location>
        <begin position="188"/>
        <end position="205"/>
    </location>
</feature>
<reference evidence="3 4" key="1">
    <citation type="submission" date="2016-05" db="EMBL/GenBank/DDBJ databases">
        <title>Complete Genome and Methylome Analysis of Psychrotrophic Bacterial Isolates from Antarctic Lake Untersee.</title>
        <authorList>
            <person name="Fomenkov A."/>
            <person name="Akimov V.N."/>
            <person name="Vasilyeva L.V."/>
            <person name="Andersen D."/>
            <person name="Vincze T."/>
            <person name="Roberts R.J."/>
        </authorList>
    </citation>
    <scope>NUCLEOTIDE SEQUENCE [LARGE SCALE GENOMIC DNA]</scope>
    <source>
        <strain evidence="3 4">U14-5</strain>
    </source>
</reference>
<evidence type="ECO:0000256" key="1">
    <source>
        <dbReference type="SAM" id="MobiDB-lite"/>
    </source>
</evidence>
<keyword evidence="2" id="KW-1133">Transmembrane helix</keyword>
<keyword evidence="2" id="KW-0812">Transmembrane</keyword>
<feature type="transmembrane region" description="Helical" evidence="2">
    <location>
        <begin position="165"/>
        <end position="182"/>
    </location>
</feature>
<evidence type="ECO:0000313" key="3">
    <source>
        <dbReference type="EMBL" id="APT57964.1"/>
    </source>
</evidence>
<evidence type="ECO:0000256" key="2">
    <source>
        <dbReference type="SAM" id="Phobius"/>
    </source>
</evidence>
<feature type="region of interest" description="Disordered" evidence="1">
    <location>
        <begin position="646"/>
        <end position="676"/>
    </location>
</feature>
<dbReference type="Proteomes" id="UP000185494">
    <property type="component" value="Chromosome 1"/>
</dbReference>
<feature type="transmembrane region" description="Helical" evidence="2">
    <location>
        <begin position="217"/>
        <end position="237"/>
    </location>
</feature>
<gene>
    <name evidence="3" type="ORF">RGI145_13400</name>
</gene>
<sequence>MSGFTATGRWQRAGSPNSRTASELAPASGRKALPRRPDAQPSPGPRTGSRFLPDRLVRHLPDLVLLAFVAIQLQPFLSAFHQAADDNFWQYVTLTEMDSPWDLVARLTRIAEDQGRIGMYPAMPLVLLGTMLPEYAWGRLLVVLCFGLTLLAFCHLFARRFRLPLTRAALLLTACILPMVAHHLPPNAYPVMLTLPLLALLAIHLRLARAGELSVPAALAAGLGLFAATMLLEYALVEGLGLAVLALMAARARRGREIQVHGAALLASATLHFGYRLVFPSHYPGTIAEALPLADILRLQLLHTVNGTVFPHLSLAIPSPEDFAPALLLLATGAWLAARLLPALAARLDARLAVRVLLACLAWAWLNTLAHAFTQKYQAWCRNGDCTYVDSRLSALSLGIAAAIGLALLLQGAARHGPARARQATLLCAACLGLLGSATFLHNRASARVMAEKEGAFDLLRESSCRMPDRMGHDPLVLQALSRAVLWPTDPGGASRATYLATYRDALPRLGLACQPIAFRPMPQRAELLGWSFRERGGRWSLGESAVMRVPVRPDTLGAILTLSAYVPPGGAPQRVTIRDAGGRACQLSLEFTKVQRVFLPWRDAAPGSMLTLLLETPDAVSPRQAGASEDGRVLGVFLSGVKPVPAAPGRGRGGDGTGGAGTGAALDLGRCMDEG</sequence>
<dbReference type="KEGG" id="rgi:RGI145_13400"/>
<protein>
    <submittedName>
        <fullName evidence="3">Uncharacterized protein</fullName>
    </submittedName>
</protein>
<feature type="region of interest" description="Disordered" evidence="1">
    <location>
        <begin position="1"/>
        <end position="51"/>
    </location>
</feature>
<name>A0A1L7AGQ9_9PROT</name>
<feature type="transmembrane region" description="Helical" evidence="2">
    <location>
        <begin position="424"/>
        <end position="441"/>
    </location>
</feature>
<feature type="compositionally biased region" description="Gly residues" evidence="1">
    <location>
        <begin position="651"/>
        <end position="663"/>
    </location>
</feature>
<accession>A0A1L7AGQ9</accession>
<feature type="transmembrane region" description="Helical" evidence="2">
    <location>
        <begin position="323"/>
        <end position="341"/>
    </location>
</feature>
<feature type="transmembrane region" description="Helical" evidence="2">
    <location>
        <begin position="393"/>
        <end position="412"/>
    </location>
</feature>
<dbReference type="AlphaFoldDB" id="A0A1L7AGQ9"/>
<dbReference type="EMBL" id="CP015583">
    <property type="protein sequence ID" value="APT57964.1"/>
    <property type="molecule type" value="Genomic_DNA"/>
</dbReference>
<proteinExistence type="predicted"/>
<evidence type="ECO:0000313" key="4">
    <source>
        <dbReference type="Proteomes" id="UP000185494"/>
    </source>
</evidence>
<organism evidence="3 4">
    <name type="scientific">Roseomonas gilardii</name>
    <dbReference type="NCBI Taxonomy" id="257708"/>
    <lineage>
        <taxon>Bacteria</taxon>
        <taxon>Pseudomonadati</taxon>
        <taxon>Pseudomonadota</taxon>
        <taxon>Alphaproteobacteria</taxon>
        <taxon>Acetobacterales</taxon>
        <taxon>Roseomonadaceae</taxon>
        <taxon>Roseomonas</taxon>
    </lineage>
</organism>
<keyword evidence="2" id="KW-0472">Membrane</keyword>
<feature type="transmembrane region" description="Helical" evidence="2">
    <location>
        <begin position="136"/>
        <end position="158"/>
    </location>
</feature>